<reference evidence="13 14" key="1">
    <citation type="journal article" date="2008" name="Nature">
        <title>The genome of the choanoflagellate Monosiga brevicollis and the origin of metazoans.</title>
        <authorList>
            <consortium name="JGI Sequencing"/>
            <person name="King N."/>
            <person name="Westbrook M.J."/>
            <person name="Young S.L."/>
            <person name="Kuo A."/>
            <person name="Abedin M."/>
            <person name="Chapman J."/>
            <person name="Fairclough S."/>
            <person name="Hellsten U."/>
            <person name="Isogai Y."/>
            <person name="Letunic I."/>
            <person name="Marr M."/>
            <person name="Pincus D."/>
            <person name="Putnam N."/>
            <person name="Rokas A."/>
            <person name="Wright K.J."/>
            <person name="Zuzow R."/>
            <person name="Dirks W."/>
            <person name="Good M."/>
            <person name="Goodstein D."/>
            <person name="Lemons D."/>
            <person name="Li W."/>
            <person name="Lyons J.B."/>
            <person name="Morris A."/>
            <person name="Nichols S."/>
            <person name="Richter D.J."/>
            <person name="Salamov A."/>
            <person name="Bork P."/>
            <person name="Lim W.A."/>
            <person name="Manning G."/>
            <person name="Miller W.T."/>
            <person name="McGinnis W."/>
            <person name="Shapiro H."/>
            <person name="Tjian R."/>
            <person name="Grigoriev I.V."/>
            <person name="Rokhsar D."/>
        </authorList>
    </citation>
    <scope>NUCLEOTIDE SEQUENCE [LARGE SCALE GENOMIC DNA]</scope>
    <source>
        <strain evidence="14">MX1 / ATCC 50154</strain>
    </source>
</reference>
<keyword evidence="8" id="KW-0464">Manganese</keyword>
<dbReference type="Proteomes" id="UP000001357">
    <property type="component" value="Unassembled WGS sequence"/>
</dbReference>
<dbReference type="KEGG" id="mbr:MONBRDRAFT_16334"/>
<evidence type="ECO:0000256" key="6">
    <source>
        <dbReference type="ARBA" id="ARBA00022842"/>
    </source>
</evidence>
<dbReference type="GO" id="GO:0103023">
    <property type="term" value="F:ITPase activity"/>
    <property type="evidence" value="ECO:0007669"/>
    <property type="project" value="UniProtKB-EC"/>
</dbReference>
<organism evidence="13 14">
    <name type="scientific">Monosiga brevicollis</name>
    <name type="common">Choanoflagellate</name>
    <dbReference type="NCBI Taxonomy" id="81824"/>
    <lineage>
        <taxon>Eukaryota</taxon>
        <taxon>Choanoflagellata</taxon>
        <taxon>Craspedida</taxon>
        <taxon>Salpingoecidae</taxon>
        <taxon>Monosiga</taxon>
    </lineage>
</organism>
<keyword evidence="4" id="KW-0547">Nucleotide-binding</keyword>
<keyword evidence="6" id="KW-0460">Magnesium</keyword>
<dbReference type="GO" id="GO:0046872">
    <property type="term" value="F:metal ion binding"/>
    <property type="evidence" value="ECO:0007669"/>
    <property type="project" value="UniProtKB-KW"/>
</dbReference>
<evidence type="ECO:0000313" key="14">
    <source>
        <dbReference type="Proteomes" id="UP000001357"/>
    </source>
</evidence>
<protein>
    <recommendedName>
        <fullName evidence="9">inosine/xanthosine triphosphatase</fullName>
        <ecNumber evidence="9">3.6.1.73</ecNumber>
    </recommendedName>
</protein>
<dbReference type="EMBL" id="CH991548">
    <property type="protein sequence ID" value="EDQ90280.1"/>
    <property type="molecule type" value="Genomic_DNA"/>
</dbReference>
<comment type="cofactor">
    <cofactor evidence="2">
        <name>Mg(2+)</name>
        <dbReference type="ChEBI" id="CHEBI:18420"/>
    </cofactor>
</comment>
<name>A9UWV3_MONBE</name>
<dbReference type="FunFam" id="3.90.950.10:FF:000002">
    <property type="entry name" value="Inosine/xanthosine triphosphatase"/>
    <property type="match status" value="1"/>
</dbReference>
<evidence type="ECO:0000256" key="11">
    <source>
        <dbReference type="ARBA" id="ARBA00048781"/>
    </source>
</evidence>
<keyword evidence="7" id="KW-0546">Nucleotide metabolism</keyword>
<evidence type="ECO:0000256" key="3">
    <source>
        <dbReference type="ARBA" id="ARBA00022723"/>
    </source>
</evidence>
<dbReference type="GO" id="GO:0006772">
    <property type="term" value="P:thiamine metabolic process"/>
    <property type="evidence" value="ECO:0000318"/>
    <property type="project" value="GO_Central"/>
</dbReference>
<dbReference type="PANTHER" id="PTHR34699">
    <property type="match status" value="1"/>
</dbReference>
<dbReference type="RefSeq" id="XP_001745047.1">
    <property type="nucleotide sequence ID" value="XM_001744995.1"/>
</dbReference>
<dbReference type="GeneID" id="5890196"/>
<dbReference type="NCBIfam" id="NF003459">
    <property type="entry name" value="PRK05074.1"/>
    <property type="match status" value="1"/>
</dbReference>
<evidence type="ECO:0000256" key="10">
    <source>
        <dbReference type="ARBA" id="ARBA00048174"/>
    </source>
</evidence>
<dbReference type="InterPro" id="IPR029001">
    <property type="entry name" value="ITPase-like_fam"/>
</dbReference>
<evidence type="ECO:0000313" key="13">
    <source>
        <dbReference type="EMBL" id="EDQ90280.1"/>
    </source>
</evidence>
<dbReference type="InterPro" id="IPR002786">
    <property type="entry name" value="Non_canon_purine_NTPase"/>
</dbReference>
<gene>
    <name evidence="13" type="ORF">MONBRDRAFT_16334</name>
</gene>
<evidence type="ECO:0000256" key="1">
    <source>
        <dbReference type="ARBA" id="ARBA00001936"/>
    </source>
</evidence>
<dbReference type="Gene3D" id="3.90.950.10">
    <property type="match status" value="1"/>
</dbReference>
<keyword evidence="14" id="KW-1185">Reference proteome</keyword>
<dbReference type="HAMAP" id="MF_00648">
    <property type="entry name" value="Non_canon_purine_NTPase_YjjX"/>
    <property type="match status" value="1"/>
</dbReference>
<dbReference type="AlphaFoldDB" id="A9UWV3"/>
<proteinExistence type="inferred from homology"/>
<comment type="catalytic activity">
    <reaction evidence="10">
        <text>ITP + H2O = IDP + phosphate + H(+)</text>
        <dbReference type="Rhea" id="RHEA:28330"/>
        <dbReference type="ChEBI" id="CHEBI:15377"/>
        <dbReference type="ChEBI" id="CHEBI:15378"/>
        <dbReference type="ChEBI" id="CHEBI:43474"/>
        <dbReference type="ChEBI" id="CHEBI:58280"/>
        <dbReference type="ChEBI" id="CHEBI:61402"/>
        <dbReference type="EC" id="3.6.1.73"/>
    </reaction>
</comment>
<dbReference type="eggNOG" id="ENOG502S3KM">
    <property type="taxonomic scope" value="Eukaryota"/>
</dbReference>
<evidence type="ECO:0000256" key="5">
    <source>
        <dbReference type="ARBA" id="ARBA00022801"/>
    </source>
</evidence>
<dbReference type="PANTHER" id="PTHR34699:SF2">
    <property type="entry name" value="NON-CANONICAL PURINE NTP PHOSPHATASE_PRRC1 DOMAIN-CONTAINING PROTEIN"/>
    <property type="match status" value="1"/>
</dbReference>
<evidence type="ECO:0000256" key="9">
    <source>
        <dbReference type="ARBA" id="ARBA00038901"/>
    </source>
</evidence>
<evidence type="ECO:0000256" key="7">
    <source>
        <dbReference type="ARBA" id="ARBA00023080"/>
    </source>
</evidence>
<dbReference type="GO" id="GO:0017111">
    <property type="term" value="F:ribonucleoside triphosphate phosphatase activity"/>
    <property type="evidence" value="ECO:0000318"/>
    <property type="project" value="GO_Central"/>
</dbReference>
<dbReference type="OMA" id="ADYWVGI"/>
<dbReference type="EC" id="3.6.1.73" evidence="9"/>
<evidence type="ECO:0000256" key="2">
    <source>
        <dbReference type="ARBA" id="ARBA00001946"/>
    </source>
</evidence>
<accession>A9UWV3</accession>
<comment type="catalytic activity">
    <reaction evidence="11">
        <text>XTP + H2O = XDP + phosphate + H(+)</text>
        <dbReference type="Rhea" id="RHEA:28406"/>
        <dbReference type="ChEBI" id="CHEBI:15377"/>
        <dbReference type="ChEBI" id="CHEBI:15378"/>
        <dbReference type="ChEBI" id="CHEBI:43474"/>
        <dbReference type="ChEBI" id="CHEBI:59884"/>
        <dbReference type="ChEBI" id="CHEBI:61314"/>
        <dbReference type="EC" id="3.6.1.73"/>
    </reaction>
</comment>
<dbReference type="SUPFAM" id="SSF52972">
    <property type="entry name" value="ITPase-like"/>
    <property type="match status" value="1"/>
</dbReference>
<dbReference type="GO" id="GO:0009117">
    <property type="term" value="P:nucleotide metabolic process"/>
    <property type="evidence" value="ECO:0007669"/>
    <property type="project" value="UniProtKB-KW"/>
</dbReference>
<comment type="cofactor">
    <cofactor evidence="1">
        <name>Mn(2+)</name>
        <dbReference type="ChEBI" id="CHEBI:29035"/>
    </cofactor>
</comment>
<dbReference type="GO" id="GO:0000166">
    <property type="term" value="F:nucleotide binding"/>
    <property type="evidence" value="ECO:0007669"/>
    <property type="project" value="UniProtKB-KW"/>
</dbReference>
<dbReference type="InParanoid" id="A9UWV3"/>
<keyword evidence="5" id="KW-0378">Hydrolase</keyword>
<evidence type="ECO:0000256" key="4">
    <source>
        <dbReference type="ARBA" id="ARBA00022741"/>
    </source>
</evidence>
<dbReference type="Pfam" id="PF01931">
    <property type="entry name" value="NTPase_I-T"/>
    <property type="match status" value="1"/>
</dbReference>
<feature type="domain" description="Non-canonical purine NTP phosphatase/PRRC1" evidence="12">
    <location>
        <begin position="9"/>
        <end position="185"/>
    </location>
</feature>
<sequence length="197" mass="20711">MAPIHVVVGSTNPVKAAAVKAAFTTMFPDDTIEVSTVNAPSGVADQPMGDDETLTGARNRTRNALELAPGADYYCGLEGGCGYCETSPAPGQTAAPKRTLTCFAWMAVLEAKTGIEGKAKTGTFELPARVQQLVEGGMELGHANDEVFKTKKSKQGGGAVGLLTSMAVTRTTYYEQALMLALIPFNMRDLYGVPESA</sequence>
<keyword evidence="3" id="KW-0479">Metal-binding</keyword>
<dbReference type="InterPro" id="IPR050299">
    <property type="entry name" value="YjjX_NTPase"/>
</dbReference>
<evidence type="ECO:0000259" key="12">
    <source>
        <dbReference type="Pfam" id="PF01931"/>
    </source>
</evidence>
<evidence type="ECO:0000256" key="8">
    <source>
        <dbReference type="ARBA" id="ARBA00023211"/>
    </source>
</evidence>
<dbReference type="InterPro" id="IPR026533">
    <property type="entry name" value="NTPase/PRRC1"/>
</dbReference>
<dbReference type="STRING" id="81824.A9UWV3"/>